<dbReference type="KEGG" id="vg:80457004"/>
<accession>A0A7T3N9U0</accession>
<proteinExistence type="predicted"/>
<dbReference type="Proteomes" id="UP000595249">
    <property type="component" value="Segment"/>
</dbReference>
<keyword evidence="1" id="KW-1133">Transmembrane helix</keyword>
<reference evidence="2 3" key="1">
    <citation type="submission" date="2020-09" db="EMBL/GenBank/DDBJ databases">
        <authorList>
            <person name="Marshall N."/>
            <person name="Wilson M.E."/>
            <person name="Walker J.K."/>
            <person name="Johnson L."/>
            <person name="Sharma R."/>
            <person name="Carr E."/>
            <person name="Grose J.H."/>
        </authorList>
    </citation>
    <scope>NUCLEOTIDE SEQUENCE [LARGE SCALE GENOMIC DNA]</scope>
</reference>
<evidence type="ECO:0000256" key="1">
    <source>
        <dbReference type="SAM" id="Phobius"/>
    </source>
</evidence>
<feature type="transmembrane region" description="Helical" evidence="1">
    <location>
        <begin position="6"/>
        <end position="25"/>
    </location>
</feature>
<organism evidence="2 3">
    <name type="scientific">Serratia phage vB_SmaS_Rovert</name>
    <dbReference type="NCBI Taxonomy" id="2777363"/>
    <lineage>
        <taxon>Viruses</taxon>
        <taxon>Duplodnaviria</taxon>
        <taxon>Heunggongvirae</taxon>
        <taxon>Uroviricota</taxon>
        <taxon>Caudoviricetes</taxon>
        <taxon>Rovertvirus</taxon>
        <taxon>Rovertvirus rovert</taxon>
    </lineage>
</organism>
<keyword evidence="3" id="KW-1185">Reference proteome</keyword>
<protein>
    <recommendedName>
        <fullName evidence="4">I-spanin</fullName>
    </recommendedName>
</protein>
<evidence type="ECO:0000313" key="3">
    <source>
        <dbReference type="Proteomes" id="UP000595249"/>
    </source>
</evidence>
<keyword evidence="1" id="KW-0812">Transmembrane</keyword>
<sequence length="89" mass="9802">MTSYLAVIGAGILFLFSLVGSFFVGKSKGKSAEQIKNIEENSNKEIKIAVSQNKERVDAVNDAIKIKDDVNRLDAGSAADKLRRDWSRD</sequence>
<evidence type="ECO:0008006" key="4">
    <source>
        <dbReference type="Google" id="ProtNLM"/>
    </source>
</evidence>
<keyword evidence="1" id="KW-0472">Membrane</keyword>
<dbReference type="GeneID" id="80457004"/>
<dbReference type="EMBL" id="MW021761">
    <property type="protein sequence ID" value="QPX75016.1"/>
    <property type="molecule type" value="Genomic_DNA"/>
</dbReference>
<evidence type="ECO:0000313" key="2">
    <source>
        <dbReference type="EMBL" id="QPX75016.1"/>
    </source>
</evidence>
<dbReference type="RefSeq" id="YP_010774103.1">
    <property type="nucleotide sequence ID" value="NC_074751.1"/>
</dbReference>
<name>A0A7T3N9U0_9CAUD</name>